<dbReference type="EC" id="2.8.1.10" evidence="3 8"/>
<feature type="active site" description="Schiff-base intermediate with DXP" evidence="8">
    <location>
        <position position="95"/>
    </location>
</feature>
<organism evidence="10 11">
    <name type="scientific">Rheinheimera tilapiae</name>
    <dbReference type="NCBI Taxonomy" id="875043"/>
    <lineage>
        <taxon>Bacteria</taxon>
        <taxon>Pseudomonadati</taxon>
        <taxon>Pseudomonadota</taxon>
        <taxon>Gammaproteobacteria</taxon>
        <taxon>Chromatiales</taxon>
        <taxon>Chromatiaceae</taxon>
        <taxon>Rheinheimera</taxon>
    </lineage>
</organism>
<feature type="binding site" evidence="8">
    <location>
        <begin position="182"/>
        <end position="183"/>
    </location>
    <ligand>
        <name>1-deoxy-D-xylulose 5-phosphate</name>
        <dbReference type="ChEBI" id="CHEBI:57792"/>
    </ligand>
</feature>
<evidence type="ECO:0000256" key="4">
    <source>
        <dbReference type="ARBA" id="ARBA00022679"/>
    </source>
</evidence>
<keyword evidence="5 8" id="KW-0784">Thiamine biosynthesis</keyword>
<keyword evidence="4 8" id="KW-0808">Transferase</keyword>
<comment type="caution">
    <text evidence="10">The sequence shown here is derived from an EMBL/GenBank/DDBJ whole genome shotgun (WGS) entry which is preliminary data.</text>
</comment>
<dbReference type="Proteomes" id="UP001589813">
    <property type="component" value="Unassembled WGS sequence"/>
</dbReference>
<comment type="catalytic activity">
    <reaction evidence="7 8">
        <text>[ThiS sulfur-carrier protein]-C-terminal-Gly-aminoethanethioate + 2-iminoacetate + 1-deoxy-D-xylulose 5-phosphate = [ThiS sulfur-carrier protein]-C-terminal Gly-Gly + 2-[(2R,5Z)-2-carboxy-4-methylthiazol-5(2H)-ylidene]ethyl phosphate + 2 H2O + H(+)</text>
        <dbReference type="Rhea" id="RHEA:26297"/>
        <dbReference type="Rhea" id="RHEA-COMP:12909"/>
        <dbReference type="Rhea" id="RHEA-COMP:19908"/>
        <dbReference type="ChEBI" id="CHEBI:15377"/>
        <dbReference type="ChEBI" id="CHEBI:15378"/>
        <dbReference type="ChEBI" id="CHEBI:57792"/>
        <dbReference type="ChEBI" id="CHEBI:62899"/>
        <dbReference type="ChEBI" id="CHEBI:77846"/>
        <dbReference type="ChEBI" id="CHEBI:90778"/>
        <dbReference type="ChEBI" id="CHEBI:232372"/>
        <dbReference type="EC" id="2.8.1.10"/>
    </reaction>
</comment>
<evidence type="ECO:0000256" key="8">
    <source>
        <dbReference type="HAMAP-Rule" id="MF_00443"/>
    </source>
</evidence>
<comment type="subunit">
    <text evidence="8">Homotetramer. Forms heterodimers with either ThiH or ThiS.</text>
</comment>
<evidence type="ECO:0000313" key="11">
    <source>
        <dbReference type="Proteomes" id="UP001589813"/>
    </source>
</evidence>
<evidence type="ECO:0000313" key="10">
    <source>
        <dbReference type="EMBL" id="MFC0050086.1"/>
    </source>
</evidence>
<dbReference type="PANTHER" id="PTHR34266">
    <property type="entry name" value="THIAZOLE SYNTHASE"/>
    <property type="match status" value="1"/>
</dbReference>
<comment type="function">
    <text evidence="1 8">Catalyzes the rearrangement of 1-deoxy-D-xylulose 5-phosphate (DXP) to produce the thiazole phosphate moiety of thiamine. Sulfur is provided by the thiocarboxylate moiety of the carrier protein ThiS. In vitro, sulfur can be provided by H(2)S.</text>
</comment>
<evidence type="ECO:0000256" key="3">
    <source>
        <dbReference type="ARBA" id="ARBA00011960"/>
    </source>
</evidence>
<keyword evidence="8" id="KW-0963">Cytoplasm</keyword>
<evidence type="ECO:0000256" key="2">
    <source>
        <dbReference type="ARBA" id="ARBA00004948"/>
    </source>
</evidence>
<proteinExistence type="inferred from homology"/>
<comment type="similarity">
    <text evidence="8">Belongs to the ThiG family.</text>
</comment>
<dbReference type="CDD" id="cd04728">
    <property type="entry name" value="ThiG"/>
    <property type="match status" value="1"/>
</dbReference>
<keyword evidence="11" id="KW-1185">Reference proteome</keyword>
<protein>
    <recommendedName>
        <fullName evidence="3 8">Thiazole synthase</fullName>
        <ecNumber evidence="3 8">2.8.1.10</ecNumber>
    </recommendedName>
</protein>
<evidence type="ECO:0000256" key="5">
    <source>
        <dbReference type="ARBA" id="ARBA00022977"/>
    </source>
</evidence>
<dbReference type="InterPro" id="IPR033983">
    <property type="entry name" value="Thiazole_synthase_ThiG"/>
</dbReference>
<dbReference type="GO" id="GO:1990107">
    <property type="term" value="F:thiazole synthase activity"/>
    <property type="evidence" value="ECO:0007669"/>
    <property type="project" value="UniProtKB-EC"/>
</dbReference>
<dbReference type="Gene3D" id="3.20.20.70">
    <property type="entry name" value="Aldolase class I"/>
    <property type="match status" value="1"/>
</dbReference>
<sequence length="260" mass="27154">MLTIAGTTFQSHLLLGSGKFHSALQMQQAVIASGTELVTLALKRLQPGQPQDDIYSPLKALGVQLLPNTSGARTAEEAVQAALLAREAVGTNWLKLEIHPEPKYLLPDPRETLKAAEQLCALGFVVLPYCSADPLHCKQLEQAGCAAVMPLAAPIGSNQGLQNRAMLEIIIEQANVPVIIDAGIGAPSDATLALELGASAVLVNTAIASSRDPVRMAQAFRLAVEAGVCSQQAGLGRKQLLADPSSPLQASFAQVLAGLS</sequence>
<gene>
    <name evidence="8" type="primary">thiG</name>
    <name evidence="10" type="ORF">ACFFJP_17420</name>
</gene>
<accession>A0ABV6BGT5</accession>
<dbReference type="InterPro" id="IPR013785">
    <property type="entry name" value="Aldolase_TIM"/>
</dbReference>
<dbReference type="HAMAP" id="MF_00443">
    <property type="entry name" value="ThiG"/>
    <property type="match status" value="1"/>
</dbReference>
<evidence type="ECO:0000259" key="9">
    <source>
        <dbReference type="Pfam" id="PF05690"/>
    </source>
</evidence>
<dbReference type="PANTHER" id="PTHR34266:SF2">
    <property type="entry name" value="THIAZOLE SYNTHASE"/>
    <property type="match status" value="1"/>
</dbReference>
<dbReference type="InterPro" id="IPR008867">
    <property type="entry name" value="ThiG"/>
</dbReference>
<name>A0ABV6BGT5_9GAMM</name>
<keyword evidence="6 8" id="KW-0704">Schiff base</keyword>
<reference evidence="10 11" key="1">
    <citation type="submission" date="2024-09" db="EMBL/GenBank/DDBJ databases">
        <authorList>
            <person name="Sun Q."/>
            <person name="Mori K."/>
        </authorList>
    </citation>
    <scope>NUCLEOTIDE SEQUENCE [LARGE SCALE GENOMIC DNA]</scope>
    <source>
        <strain evidence="10 11">KCTC 23315</strain>
    </source>
</reference>
<dbReference type="Pfam" id="PF05690">
    <property type="entry name" value="ThiG"/>
    <property type="match status" value="1"/>
</dbReference>
<dbReference type="SUPFAM" id="SSF110399">
    <property type="entry name" value="ThiG-like"/>
    <property type="match status" value="1"/>
</dbReference>
<feature type="binding site" evidence="8">
    <location>
        <position position="156"/>
    </location>
    <ligand>
        <name>1-deoxy-D-xylulose 5-phosphate</name>
        <dbReference type="ChEBI" id="CHEBI:57792"/>
    </ligand>
</feature>
<dbReference type="EMBL" id="JBHLXP010000005">
    <property type="protein sequence ID" value="MFC0050086.1"/>
    <property type="molecule type" value="Genomic_DNA"/>
</dbReference>
<evidence type="ECO:0000256" key="6">
    <source>
        <dbReference type="ARBA" id="ARBA00023270"/>
    </source>
</evidence>
<comment type="pathway">
    <text evidence="2 8">Cofactor biosynthesis; thiamine diphosphate biosynthesis.</text>
</comment>
<comment type="subcellular location">
    <subcellularLocation>
        <location evidence="8">Cytoplasm</location>
    </subcellularLocation>
</comment>
<evidence type="ECO:0000256" key="1">
    <source>
        <dbReference type="ARBA" id="ARBA00002834"/>
    </source>
</evidence>
<dbReference type="RefSeq" id="WP_377247203.1">
    <property type="nucleotide sequence ID" value="NZ_JBHLXP010000005.1"/>
</dbReference>
<evidence type="ECO:0000256" key="7">
    <source>
        <dbReference type="ARBA" id="ARBA00049897"/>
    </source>
</evidence>
<feature type="binding site" evidence="8">
    <location>
        <begin position="204"/>
        <end position="205"/>
    </location>
    <ligand>
        <name>1-deoxy-D-xylulose 5-phosphate</name>
        <dbReference type="ChEBI" id="CHEBI:57792"/>
    </ligand>
</feature>
<feature type="domain" description="Thiazole synthase ThiG" evidence="9">
    <location>
        <begin position="3"/>
        <end position="247"/>
    </location>
</feature>